<dbReference type="Pfam" id="PF13193">
    <property type="entry name" value="AMP-binding_C"/>
    <property type="match status" value="1"/>
</dbReference>
<dbReference type="AlphaFoldDB" id="A0A0P9F3P5"/>
<gene>
    <name evidence="2" type="ORF">SE17_22925</name>
</gene>
<dbReference type="PATRIC" id="fig|186479.3.peg.273"/>
<evidence type="ECO:0000313" key="3">
    <source>
        <dbReference type="Proteomes" id="UP000050509"/>
    </source>
</evidence>
<sequence>GAIGELLVRGPQLMQGYWKRPAETAEAFAPGGWLRTGDLARMEEDGFFQVIERKKEMIVAGRYNIYPRDIEEVLYEHPKVLDAAVAGVPRTGGGTDLRAFVVLRRGESATAEEIIQFLRERLSAYKLPGAVEFREALPRSFIGKVLRRALTENLREREVE</sequence>
<dbReference type="EMBL" id="LJCR01001051">
    <property type="protein sequence ID" value="KPV51140.1"/>
    <property type="molecule type" value="Genomic_DNA"/>
</dbReference>
<proteinExistence type="predicted"/>
<keyword evidence="3" id="KW-1185">Reference proteome</keyword>
<dbReference type="PANTHER" id="PTHR43767:SF12">
    <property type="entry name" value="AMP-DEPENDENT SYNTHETASE AND LIGASE"/>
    <property type="match status" value="1"/>
</dbReference>
<evidence type="ECO:0000259" key="1">
    <source>
        <dbReference type="Pfam" id="PF13193"/>
    </source>
</evidence>
<dbReference type="InterPro" id="IPR025110">
    <property type="entry name" value="AMP-bd_C"/>
</dbReference>
<dbReference type="Gene3D" id="3.40.50.12780">
    <property type="entry name" value="N-terminal domain of ligase-like"/>
    <property type="match status" value="1"/>
</dbReference>
<dbReference type="InterPro" id="IPR042099">
    <property type="entry name" value="ANL_N_sf"/>
</dbReference>
<feature type="non-terminal residue" evidence="2">
    <location>
        <position position="1"/>
    </location>
</feature>
<protein>
    <submittedName>
        <fullName evidence="2">AMP-dependent synthetase</fullName>
    </submittedName>
</protein>
<dbReference type="SUPFAM" id="SSF56801">
    <property type="entry name" value="Acetyl-CoA synthetase-like"/>
    <property type="match status" value="1"/>
</dbReference>
<comment type="caution">
    <text evidence="2">The sequence shown here is derived from an EMBL/GenBank/DDBJ whole genome shotgun (WGS) entry which is preliminary data.</text>
</comment>
<evidence type="ECO:0000313" key="2">
    <source>
        <dbReference type="EMBL" id="KPV51140.1"/>
    </source>
</evidence>
<dbReference type="InterPro" id="IPR050237">
    <property type="entry name" value="ATP-dep_AMP-bd_enzyme"/>
</dbReference>
<name>A0A0P9F3P5_9CHLR</name>
<accession>A0A0P9F3P5</accession>
<dbReference type="InterPro" id="IPR045851">
    <property type="entry name" value="AMP-bd_C_sf"/>
</dbReference>
<dbReference type="Gene3D" id="3.30.300.30">
    <property type="match status" value="1"/>
</dbReference>
<organism evidence="2 3">
    <name type="scientific">Kouleothrix aurantiaca</name>
    <dbReference type="NCBI Taxonomy" id="186479"/>
    <lineage>
        <taxon>Bacteria</taxon>
        <taxon>Bacillati</taxon>
        <taxon>Chloroflexota</taxon>
        <taxon>Chloroflexia</taxon>
        <taxon>Chloroflexales</taxon>
        <taxon>Roseiflexineae</taxon>
        <taxon>Roseiflexaceae</taxon>
        <taxon>Kouleothrix</taxon>
    </lineage>
</organism>
<dbReference type="Proteomes" id="UP000050509">
    <property type="component" value="Unassembled WGS sequence"/>
</dbReference>
<reference evidence="2 3" key="1">
    <citation type="submission" date="2015-09" db="EMBL/GenBank/DDBJ databases">
        <title>Draft genome sequence of Kouleothrix aurantiaca JCM 19913.</title>
        <authorList>
            <person name="Hemp J."/>
        </authorList>
    </citation>
    <scope>NUCLEOTIDE SEQUENCE [LARGE SCALE GENOMIC DNA]</scope>
    <source>
        <strain evidence="2 3">COM-B</strain>
    </source>
</reference>
<dbReference type="PANTHER" id="PTHR43767">
    <property type="entry name" value="LONG-CHAIN-FATTY-ACID--COA LIGASE"/>
    <property type="match status" value="1"/>
</dbReference>
<feature type="domain" description="AMP-binding enzyme C-terminal" evidence="1">
    <location>
        <begin position="70"/>
        <end position="144"/>
    </location>
</feature>
<dbReference type="GO" id="GO:0016877">
    <property type="term" value="F:ligase activity, forming carbon-sulfur bonds"/>
    <property type="evidence" value="ECO:0007669"/>
    <property type="project" value="UniProtKB-ARBA"/>
</dbReference>